<evidence type="ECO:0000256" key="6">
    <source>
        <dbReference type="ARBA" id="ARBA00052701"/>
    </source>
</evidence>
<dbReference type="SUPFAM" id="SSF89796">
    <property type="entry name" value="CoA-transferase family III (CaiB/BaiF)"/>
    <property type="match status" value="1"/>
</dbReference>
<dbReference type="Gene3D" id="3.40.50.10540">
    <property type="entry name" value="Crotonobetainyl-coa:carnitine coa-transferase, domain 1"/>
    <property type="match status" value="1"/>
</dbReference>
<dbReference type="OrthoDB" id="16747at2759"/>
<dbReference type="InterPro" id="IPR044855">
    <property type="entry name" value="CoA-Trfase_III_dom3_sf"/>
</dbReference>
<dbReference type="Gene3D" id="3.30.1540.10">
    <property type="entry name" value="formyl-coa transferase, domain 3"/>
    <property type="match status" value="1"/>
</dbReference>
<comment type="pathway">
    <text evidence="1">Lipid metabolism; bile acid biosynthesis.</text>
</comment>
<dbReference type="EMBL" id="CACRXK020000069">
    <property type="protein sequence ID" value="CAB3977766.1"/>
    <property type="molecule type" value="Genomic_DNA"/>
</dbReference>
<comment type="catalytic activity">
    <reaction evidence="6">
        <text>(25R)-3alpha,7alpha,12alpha-trihydroxy-5beta-cholestan-26-oyl-CoA = (25S)-3alpha,7alpha,12alpha-trihydroxy-5beta-cholestan-26-oyl-CoA</text>
        <dbReference type="Rhea" id="RHEA:40455"/>
        <dbReference type="ChEBI" id="CHEBI:58677"/>
        <dbReference type="ChEBI" id="CHEBI:77251"/>
    </reaction>
    <physiologicalReaction direction="left-to-right" evidence="6">
        <dbReference type="Rhea" id="RHEA:40456"/>
    </physiologicalReaction>
    <physiologicalReaction direction="right-to-left" evidence="6">
        <dbReference type="Rhea" id="RHEA:40457"/>
    </physiologicalReaction>
</comment>
<evidence type="ECO:0000256" key="3">
    <source>
        <dbReference type="ARBA" id="ARBA00023235"/>
    </source>
</evidence>
<evidence type="ECO:0000256" key="8">
    <source>
        <dbReference type="ARBA" id="ARBA00066407"/>
    </source>
</evidence>
<organism evidence="11 12">
    <name type="scientific">Paramuricea clavata</name>
    <name type="common">Red gorgonian</name>
    <name type="synonym">Violescent sea-whip</name>
    <dbReference type="NCBI Taxonomy" id="317549"/>
    <lineage>
        <taxon>Eukaryota</taxon>
        <taxon>Metazoa</taxon>
        <taxon>Cnidaria</taxon>
        <taxon>Anthozoa</taxon>
        <taxon>Octocorallia</taxon>
        <taxon>Malacalcyonacea</taxon>
        <taxon>Plexauridae</taxon>
        <taxon>Paramuricea</taxon>
    </lineage>
</organism>
<gene>
    <name evidence="11" type="ORF">PACLA_8A032907</name>
</gene>
<evidence type="ECO:0000256" key="5">
    <source>
        <dbReference type="ARBA" id="ARBA00052633"/>
    </source>
</evidence>
<evidence type="ECO:0000313" key="11">
    <source>
        <dbReference type="EMBL" id="CAB3977766.1"/>
    </source>
</evidence>
<dbReference type="FunFam" id="3.30.1540.10:FF:000004">
    <property type="entry name" value="Probable alpha-methylacyl-CoA racemase mcr"/>
    <property type="match status" value="1"/>
</dbReference>
<dbReference type="InterPro" id="IPR050509">
    <property type="entry name" value="CoA-transferase_III"/>
</dbReference>
<dbReference type="InterPro" id="IPR023606">
    <property type="entry name" value="CoA-Trfase_III_dom_1_sf"/>
</dbReference>
<dbReference type="Proteomes" id="UP001152795">
    <property type="component" value="Unassembled WGS sequence"/>
</dbReference>
<evidence type="ECO:0000256" key="2">
    <source>
        <dbReference type="ARBA" id="ARBA00008383"/>
    </source>
</evidence>
<protein>
    <recommendedName>
        <fullName evidence="9">Alpha-methylacyl-CoA racemase</fullName>
        <ecNumber evidence="8">5.1.99.4</ecNumber>
    </recommendedName>
    <alternativeName>
        <fullName evidence="10">2-methylacyl-CoA racemase</fullName>
    </alternativeName>
</protein>
<sequence length="386" mass="41816">MNMAALQGVKVLEFSGLAPVPYAGMILADFGASVTRIDRAKQAGFGGLDRLGRGKRSVAIDLRNAKGAEVVKRLSQNSDVLIEPFRPGVMEKLGLGPEILMKDNPRLIYARLTGFGQQGPLSARAGHDINYASISGTLSMIGRHGDKPTPPLNILADFGGGGLMCSLGIMMALFERGKSGKGQVVDASMVSGVAYLSSFVHKTTELGMWSGDRGTNLLDSGAPFYDTYQTSDGEYVAVGALEPQFYKLLLKGLALEEEFPNQLDASIWPKMRARFTEIFSTKTRQEWCEIFDGTDACVTPVLSLSEATEHPHNVANDVFLQNSDGTHEPAPAPKLARTPGRPNDTRQPRLGEHTSEALQECGYSQDSIDELQRDGVIYCEKIKSSL</sequence>
<evidence type="ECO:0000256" key="9">
    <source>
        <dbReference type="ARBA" id="ARBA00074506"/>
    </source>
</evidence>
<proteinExistence type="inferred from homology"/>
<keyword evidence="3" id="KW-0413">Isomerase</keyword>
<name>A0A6S7FPG2_PARCT</name>
<evidence type="ECO:0000256" key="4">
    <source>
        <dbReference type="ARBA" id="ARBA00051456"/>
    </source>
</evidence>
<comment type="similarity">
    <text evidence="2">Belongs to the CoA-transferase III family.</text>
</comment>
<comment type="function">
    <text evidence="7">Catalyzes the interconversion of (R)- and (S)-stereoisomers of alpha-methyl-branched-chain fatty acyl-CoA esters. Acts only on coenzyme A thioesters, not on free fatty acids, and accepts as substrates a wide range of alpha-methylacyl-CoAs, including pristanoyl-CoA, trihydroxycoprostanoyl-CoA (an intermediate in bile acid synthesis), and arylpropionic acids like the anti-inflammatory drug ibuprofen (2-(4-isobutylphenyl)propionic acid) but neither 3-methyl-branched nor linear-chain acyl-CoAs.</text>
</comment>
<dbReference type="AlphaFoldDB" id="A0A6S7FPG2"/>
<dbReference type="PANTHER" id="PTHR48228">
    <property type="entry name" value="SUCCINYL-COA--D-CITRAMALATE COA-TRANSFERASE"/>
    <property type="match status" value="1"/>
</dbReference>
<evidence type="ECO:0000313" key="12">
    <source>
        <dbReference type="Proteomes" id="UP001152795"/>
    </source>
</evidence>
<dbReference type="PANTHER" id="PTHR48228:SF5">
    <property type="entry name" value="ALPHA-METHYLACYL-COA RACEMASE"/>
    <property type="match status" value="1"/>
</dbReference>
<evidence type="ECO:0000256" key="1">
    <source>
        <dbReference type="ARBA" id="ARBA00004860"/>
    </source>
</evidence>
<dbReference type="GO" id="GO:0008111">
    <property type="term" value="F:alpha-methylacyl-CoA racemase activity"/>
    <property type="evidence" value="ECO:0007669"/>
    <property type="project" value="UniProtKB-EC"/>
</dbReference>
<evidence type="ECO:0000256" key="10">
    <source>
        <dbReference type="ARBA" id="ARBA00075249"/>
    </source>
</evidence>
<dbReference type="EC" id="5.1.99.4" evidence="8"/>
<dbReference type="InterPro" id="IPR003673">
    <property type="entry name" value="CoA-Trfase_fam_III"/>
</dbReference>
<keyword evidence="12" id="KW-1185">Reference proteome</keyword>
<comment type="caution">
    <text evidence="11">The sequence shown here is derived from an EMBL/GenBank/DDBJ whole genome shotgun (WGS) entry which is preliminary data.</text>
</comment>
<dbReference type="FunFam" id="3.40.50.10540:FF:000004">
    <property type="entry name" value="Probable alpha-methylacyl-CoA racemase mcr"/>
    <property type="match status" value="1"/>
</dbReference>
<dbReference type="Pfam" id="PF02515">
    <property type="entry name" value="CoA_transf_3"/>
    <property type="match status" value="1"/>
</dbReference>
<evidence type="ECO:0000256" key="7">
    <source>
        <dbReference type="ARBA" id="ARBA00056478"/>
    </source>
</evidence>
<comment type="catalytic activity">
    <reaction evidence="4">
        <text>a (2S)-2-methylacyl-CoA = a (2R)-2-methylacyl-CoA</text>
        <dbReference type="Rhea" id="RHEA:12657"/>
        <dbReference type="ChEBI" id="CHEBI:57313"/>
        <dbReference type="ChEBI" id="CHEBI:57314"/>
        <dbReference type="EC" id="5.1.99.4"/>
    </reaction>
    <physiologicalReaction direction="left-to-right" evidence="4">
        <dbReference type="Rhea" id="RHEA:12658"/>
    </physiologicalReaction>
    <physiologicalReaction direction="right-to-left" evidence="4">
        <dbReference type="Rhea" id="RHEA:12659"/>
    </physiologicalReaction>
</comment>
<accession>A0A6S7FPG2</accession>
<comment type="catalytic activity">
    <reaction evidence="5">
        <text>(2R,6)-dimethylheptanoyl-CoA = (2S,6)-dimethylheptanoyl-CoA</text>
        <dbReference type="Rhea" id="RHEA:46732"/>
        <dbReference type="ChEBI" id="CHEBI:86982"/>
        <dbReference type="ChEBI" id="CHEBI:86983"/>
    </reaction>
    <physiologicalReaction direction="left-to-right" evidence="5">
        <dbReference type="Rhea" id="RHEA:46733"/>
    </physiologicalReaction>
</comment>
<reference evidence="11" key="1">
    <citation type="submission" date="2020-04" db="EMBL/GenBank/DDBJ databases">
        <authorList>
            <person name="Alioto T."/>
            <person name="Alioto T."/>
            <person name="Gomez Garrido J."/>
        </authorList>
    </citation>
    <scope>NUCLEOTIDE SEQUENCE</scope>
    <source>
        <strain evidence="11">A484AB</strain>
    </source>
</reference>